<evidence type="ECO:0000256" key="1">
    <source>
        <dbReference type="ARBA" id="ARBA00001910"/>
    </source>
</evidence>
<evidence type="ECO:0000256" key="3">
    <source>
        <dbReference type="ARBA" id="ARBA00012462"/>
    </source>
</evidence>
<dbReference type="InterPro" id="IPR022232">
    <property type="entry name" value="TPPII_C_art"/>
</dbReference>
<dbReference type="Pfam" id="PF12580">
    <property type="entry name" value="TPPII"/>
    <property type="match status" value="1"/>
</dbReference>
<dbReference type="SUPFAM" id="SSF52743">
    <property type="entry name" value="Subtilisin-like"/>
    <property type="match status" value="1"/>
</dbReference>
<evidence type="ECO:0000256" key="7">
    <source>
        <dbReference type="ARBA" id="ARBA00022801"/>
    </source>
</evidence>
<dbReference type="Gene3D" id="2.60.40.3170">
    <property type="match status" value="1"/>
</dbReference>
<dbReference type="PROSITE" id="PS51892">
    <property type="entry name" value="SUBTILASE"/>
    <property type="match status" value="1"/>
</dbReference>
<dbReference type="Gene3D" id="3.40.50.200">
    <property type="entry name" value="Peptidase S8/S53 domain"/>
    <property type="match status" value="1"/>
</dbReference>
<evidence type="ECO:0000256" key="2">
    <source>
        <dbReference type="ARBA" id="ARBA00011073"/>
    </source>
</evidence>
<keyword evidence="8" id="KW-0720">Serine protease</keyword>
<evidence type="ECO:0000256" key="9">
    <source>
        <dbReference type="ARBA" id="ARBA00032232"/>
    </source>
</evidence>
<feature type="domain" description="Tripeptidyl peptidase II second Ig-like" evidence="12">
    <location>
        <begin position="537"/>
        <end position="720"/>
    </location>
</feature>
<dbReference type="FunFam" id="3.40.50.200:FF:000003">
    <property type="entry name" value="Tripeptidyl peptidase 2"/>
    <property type="match status" value="1"/>
</dbReference>
<dbReference type="GO" id="GO:0006508">
    <property type="term" value="P:proteolysis"/>
    <property type="evidence" value="ECO:0007669"/>
    <property type="project" value="UniProtKB-KW"/>
</dbReference>
<evidence type="ECO:0000259" key="13">
    <source>
        <dbReference type="Pfam" id="PF12583"/>
    </source>
</evidence>
<dbReference type="GO" id="GO:0005829">
    <property type="term" value="C:cytosol"/>
    <property type="evidence" value="ECO:0007669"/>
    <property type="project" value="TreeGrafter"/>
</dbReference>
<gene>
    <name evidence="16" type="ORF">g.8943</name>
</gene>
<dbReference type="Pfam" id="PF00082">
    <property type="entry name" value="Peptidase_S8"/>
    <property type="match status" value="1"/>
</dbReference>
<organism evidence="16">
    <name type="scientific">Clastoptera arizonana</name>
    <name type="common">Arizona spittle bug</name>
    <dbReference type="NCBI Taxonomy" id="38151"/>
    <lineage>
        <taxon>Eukaryota</taxon>
        <taxon>Metazoa</taxon>
        <taxon>Ecdysozoa</taxon>
        <taxon>Arthropoda</taxon>
        <taxon>Hexapoda</taxon>
        <taxon>Insecta</taxon>
        <taxon>Pterygota</taxon>
        <taxon>Neoptera</taxon>
        <taxon>Paraneoptera</taxon>
        <taxon>Hemiptera</taxon>
        <taxon>Auchenorrhyncha</taxon>
        <taxon>Cercopoidea</taxon>
        <taxon>Clastopteridae</taxon>
        <taxon>Clastoptera</taxon>
    </lineage>
</organism>
<reference evidence="16" key="1">
    <citation type="submission" date="2015-12" db="EMBL/GenBank/DDBJ databases">
        <title>De novo transcriptome assembly of four potential Pierce s Disease insect vectors from Arizona vineyards.</title>
        <authorList>
            <person name="Tassone E.E."/>
        </authorList>
    </citation>
    <scope>NUCLEOTIDE SEQUENCE</scope>
</reference>
<accession>A0A1B6CYZ1</accession>
<feature type="domain" description="Tripeptidyl peptidase II C-terminal" evidence="13">
    <location>
        <begin position="765"/>
        <end position="828"/>
    </location>
</feature>
<dbReference type="InterPro" id="IPR036852">
    <property type="entry name" value="Peptidase_S8/S53_dom_sf"/>
</dbReference>
<evidence type="ECO:0000259" key="15">
    <source>
        <dbReference type="Pfam" id="PF21316"/>
    </source>
</evidence>
<keyword evidence="5" id="KW-0031">Aminopeptidase</keyword>
<dbReference type="PROSITE" id="PS00138">
    <property type="entry name" value="SUBTILASE_SER"/>
    <property type="match status" value="1"/>
</dbReference>
<evidence type="ECO:0000256" key="8">
    <source>
        <dbReference type="ARBA" id="ARBA00022825"/>
    </source>
</evidence>
<dbReference type="InterPro" id="IPR048383">
    <property type="entry name" value="TPPII_Ig-like-1"/>
</dbReference>
<dbReference type="GO" id="GO:0008240">
    <property type="term" value="F:tripeptidyl-peptidase activity"/>
    <property type="evidence" value="ECO:0007669"/>
    <property type="project" value="UniProtKB-EC"/>
</dbReference>
<sequence>MKKVIERSRSSHGTHVAAIAAACFPDNPELNGVAPGAQIISLCIGDSRIDTEETGTALVRSMIRVMNAADSQKIHVINMSYGENTHFCNAGRIGDLMNEVVDKYGVVWVAAAGNQGPALSTVNTPPHINSTNIIGVSAYVSPEMMQAEYSLRQKLPGMPYTWTSRGPTIDGDKGVSICAPGGAIASVPNYTLQCTQLLNGTSMASPHVAGAVAVLLSGLTDKGVKYSPYSVKRSLENTAQFVDSMDVFAQGNGLLQVEKAFDHLVNFANAPERDVRFHITCGTGNNKGIYIRQHLQDKPREYSVFIEPVFANSDKVDPKKKIGFNLSLVLVCNATWVECPSHLELMNIVRMISVKVHLSGLPEGVHSTSIRAYDVKNPAKGPVFQIEVTVVRPQIISPDLLRPIVSFERVFFEPNTIKRHFIVVPDEVSWAKIRLQGLQVEKDGRFVVHCIQLLPKRSCKEMEFHKLVNIRAQVETVLSFQVKGGTVLEVVIAKYWANLGDITLNYSIEFLGIKPNGTSFTMHHADGLFSMDLHSGLQDEEISPQIQLKHFVSVSRPTEAKVLALHPRDTIPPCRPIYQLHLTYTFHLARAFEVYINNPLLSPFLYESEFEAQLWMLFDSNKQYITSGDAFANRYSVKLEKGDYTILQQVRHDKKEFLEKLIDLPIQVCHKLVNPIAMDIYGTQSQAMITGKKMVSAVLFAGKFMLPLYIAPLPAEKLQKLHINGHFFTGTISFAKDEFGKKVDVYPFQYVLTDPSSKKNNTGNNKPNNKTKLEEYQEAIRDVKVNWLAKLDPGCEADALYEELCSEYKDHLAVHTSMLNCLEPDSQREWPGSEKNLSEAVLNRMIEIAKVVVKTIDKIEVLAHIGTKNDQREDAPKIKTAMDRQRTALIDALVRQGSATARLYLLQKHKSKDKDDDQDSTNESSQINLKVIDDIYLDLVGFYDPNDSKISHFTAWHEAAHGHYGRLVKTLIKVNEEKNSKEIEYSLIWALNHAGWKFWANYLSSTMSVRYPPAYRLF</sequence>
<dbReference type="PANTHER" id="PTHR43806:SF14">
    <property type="entry name" value="TRIPEPTIDYL-PEPTIDASE 2"/>
    <property type="match status" value="1"/>
</dbReference>
<dbReference type="EC" id="3.4.14.10" evidence="3"/>
<evidence type="ECO:0000259" key="11">
    <source>
        <dbReference type="Pfam" id="PF00082"/>
    </source>
</evidence>
<dbReference type="PROSITE" id="PS51257">
    <property type="entry name" value="PROKAR_LIPOPROTEIN"/>
    <property type="match status" value="1"/>
</dbReference>
<dbReference type="GO" id="GO:0004252">
    <property type="term" value="F:serine-type endopeptidase activity"/>
    <property type="evidence" value="ECO:0007669"/>
    <property type="project" value="InterPro"/>
</dbReference>
<dbReference type="Gene3D" id="1.25.40.710">
    <property type="match status" value="1"/>
</dbReference>
<proteinExistence type="inferred from homology"/>
<name>A0A1B6CYZ1_9HEMI</name>
<dbReference type="InterPro" id="IPR048384">
    <property type="entry name" value="TPPII_GBD"/>
</dbReference>
<dbReference type="InterPro" id="IPR046940">
    <property type="entry name" value="TPPII_Ig-like_sf"/>
</dbReference>
<dbReference type="Pfam" id="PF12583">
    <property type="entry name" value="TPPII_C"/>
    <property type="match status" value="1"/>
</dbReference>
<dbReference type="InterPro" id="IPR015500">
    <property type="entry name" value="Peptidase_S8_subtilisin-rel"/>
</dbReference>
<feature type="domain" description="Tripeptidyl-peptidase II galactose-binding" evidence="15">
    <location>
        <begin position="412"/>
        <end position="500"/>
    </location>
</feature>
<evidence type="ECO:0000259" key="12">
    <source>
        <dbReference type="Pfam" id="PF12580"/>
    </source>
</evidence>
<feature type="domain" description="Tripeptidyl-peptidase II first Ig-like" evidence="14">
    <location>
        <begin position="275"/>
        <end position="391"/>
    </location>
</feature>
<feature type="domain" description="Peptidase S8/S53" evidence="11">
    <location>
        <begin position="6"/>
        <end position="253"/>
    </location>
</feature>
<evidence type="ECO:0000313" key="16">
    <source>
        <dbReference type="EMBL" id="JAS18690.1"/>
    </source>
</evidence>
<dbReference type="InterPro" id="IPR050131">
    <property type="entry name" value="Peptidase_S8_subtilisin-like"/>
</dbReference>
<dbReference type="InterPro" id="IPR000209">
    <property type="entry name" value="Peptidase_S8/S53_dom"/>
</dbReference>
<evidence type="ECO:0000256" key="4">
    <source>
        <dbReference type="ARBA" id="ARBA00020244"/>
    </source>
</evidence>
<dbReference type="Pfam" id="PF21316">
    <property type="entry name" value="TPPII_GBD"/>
    <property type="match status" value="1"/>
</dbReference>
<dbReference type="PRINTS" id="PR00723">
    <property type="entry name" value="SUBTILISIN"/>
</dbReference>
<comment type="catalytic activity">
    <reaction evidence="1">
        <text>Release of an N-terminal tripeptide from a polypeptide.</text>
        <dbReference type="EC" id="3.4.14.10"/>
    </reaction>
</comment>
<dbReference type="EMBL" id="GEDC01018608">
    <property type="protein sequence ID" value="JAS18690.1"/>
    <property type="molecule type" value="Transcribed_RNA"/>
</dbReference>
<evidence type="ECO:0000256" key="5">
    <source>
        <dbReference type="ARBA" id="ARBA00022438"/>
    </source>
</evidence>
<dbReference type="InterPro" id="IPR022229">
    <property type="entry name" value="TPPII_Ig-like-2"/>
</dbReference>
<evidence type="ECO:0000259" key="14">
    <source>
        <dbReference type="Pfam" id="PF21223"/>
    </source>
</evidence>
<evidence type="ECO:0000256" key="10">
    <source>
        <dbReference type="PROSITE-ProRule" id="PRU01240"/>
    </source>
</evidence>
<dbReference type="GO" id="GO:0004177">
    <property type="term" value="F:aminopeptidase activity"/>
    <property type="evidence" value="ECO:0007669"/>
    <property type="project" value="UniProtKB-KW"/>
</dbReference>
<keyword evidence="7" id="KW-0378">Hydrolase</keyword>
<comment type="caution">
    <text evidence="10">Lacks conserved residue(s) required for the propagation of feature annotation.</text>
</comment>
<comment type="similarity">
    <text evidence="2 10">Belongs to the peptidase S8 family.</text>
</comment>
<dbReference type="AlphaFoldDB" id="A0A1B6CYZ1"/>
<evidence type="ECO:0000256" key="6">
    <source>
        <dbReference type="ARBA" id="ARBA00022670"/>
    </source>
</evidence>
<dbReference type="InterPro" id="IPR023828">
    <property type="entry name" value="Peptidase_S8_Ser-AS"/>
</dbReference>
<keyword evidence="6" id="KW-0645">Protease</keyword>
<dbReference type="PANTHER" id="PTHR43806">
    <property type="entry name" value="PEPTIDASE S8"/>
    <property type="match status" value="1"/>
</dbReference>
<protein>
    <recommendedName>
        <fullName evidence="4">Tripeptidyl-peptidase 2</fullName>
        <ecNumber evidence="3">3.4.14.10</ecNumber>
    </recommendedName>
    <alternativeName>
        <fullName evidence="9">Tripeptidyl aminopeptidase</fullName>
    </alternativeName>
</protein>
<dbReference type="Pfam" id="PF21223">
    <property type="entry name" value="TPPII_Ig-like-1"/>
    <property type="match status" value="1"/>
</dbReference>
<dbReference type="InterPro" id="IPR046939">
    <property type="entry name" value="TPPII_C_sf"/>
</dbReference>